<reference evidence="3" key="1">
    <citation type="journal article" date="2019" name="Int. J. Syst. Evol. Microbiol.">
        <title>The Global Catalogue of Microorganisms (GCM) 10K type strain sequencing project: providing services to taxonomists for standard genome sequencing and annotation.</title>
        <authorList>
            <consortium name="The Broad Institute Genomics Platform"/>
            <consortium name="The Broad Institute Genome Sequencing Center for Infectious Disease"/>
            <person name="Wu L."/>
            <person name="Ma J."/>
        </authorList>
    </citation>
    <scope>NUCLEOTIDE SEQUENCE [LARGE SCALE GENOMIC DNA]</scope>
    <source>
        <strain evidence="3">CCM 8604</strain>
    </source>
</reference>
<dbReference type="InterPro" id="IPR002123">
    <property type="entry name" value="Plipid/glycerol_acylTrfase"/>
</dbReference>
<dbReference type="Pfam" id="PF01553">
    <property type="entry name" value="Acyltransferase"/>
    <property type="match status" value="1"/>
</dbReference>
<keyword evidence="3" id="KW-1185">Reference proteome</keyword>
<evidence type="ECO:0000259" key="1">
    <source>
        <dbReference type="SMART" id="SM00563"/>
    </source>
</evidence>
<name>A0ABW2Y4P7_9BIFI</name>
<keyword evidence="2" id="KW-0808">Transferase</keyword>
<dbReference type="SUPFAM" id="SSF69593">
    <property type="entry name" value="Glycerol-3-phosphate (1)-acyltransferase"/>
    <property type="match status" value="1"/>
</dbReference>
<dbReference type="GO" id="GO:0016746">
    <property type="term" value="F:acyltransferase activity"/>
    <property type="evidence" value="ECO:0007669"/>
    <property type="project" value="UniProtKB-KW"/>
</dbReference>
<dbReference type="RefSeq" id="WP_377938911.1">
    <property type="nucleotide sequence ID" value="NZ_JBHTHQ010000021.1"/>
</dbReference>
<sequence length="289" mass="33651">MIIGGDMRPVVANMERNFKNGNLNAKSFEGDPVVEKKKMLHIVREHLAYRNTAGYAFKNFWARALVRTASRYVINRTTQYVGLEKLDGIKDTGAFITSNHFNQLENTGIFAAMRKAHKNTYVISQDTNLEMKGWIGFILKYYDTIPITKDHEYLSVDLPRVMDKILNKDKDCILIYPEAELWFNYRRPRPFKHGAYDFAVQHHVPVVSCFTEIIDTGVPEKHHDQFNQVKYVVHILDVIYPDESLPPHDASEKMRETDYALKVKAFENIYHRSIDEPFDAHKDIAGWRL</sequence>
<dbReference type="CDD" id="cd07989">
    <property type="entry name" value="LPLAT_AGPAT-like"/>
    <property type="match status" value="1"/>
</dbReference>
<gene>
    <name evidence="2" type="ORF">ACFQY8_05615</name>
</gene>
<proteinExistence type="predicted"/>
<dbReference type="SMART" id="SM00563">
    <property type="entry name" value="PlsC"/>
    <property type="match status" value="1"/>
</dbReference>
<evidence type="ECO:0000313" key="3">
    <source>
        <dbReference type="Proteomes" id="UP001597036"/>
    </source>
</evidence>
<dbReference type="EMBL" id="JBHTHQ010000021">
    <property type="protein sequence ID" value="MFD0705218.1"/>
    <property type="molecule type" value="Genomic_DNA"/>
</dbReference>
<keyword evidence="2" id="KW-0012">Acyltransferase</keyword>
<protein>
    <submittedName>
        <fullName evidence="2">Lysophospholipid acyltransferase family protein</fullName>
    </submittedName>
</protein>
<feature type="domain" description="Phospholipid/glycerol acyltransferase" evidence="1">
    <location>
        <begin position="94"/>
        <end position="211"/>
    </location>
</feature>
<dbReference type="Proteomes" id="UP001597036">
    <property type="component" value="Unassembled WGS sequence"/>
</dbReference>
<comment type="caution">
    <text evidence="2">The sequence shown here is derived from an EMBL/GenBank/DDBJ whole genome shotgun (WGS) entry which is preliminary data.</text>
</comment>
<organism evidence="2 3">
    <name type="scientific">Alloscardovia venturai</name>
    <dbReference type="NCBI Taxonomy" id="1769421"/>
    <lineage>
        <taxon>Bacteria</taxon>
        <taxon>Bacillati</taxon>
        <taxon>Actinomycetota</taxon>
        <taxon>Actinomycetes</taxon>
        <taxon>Bifidobacteriales</taxon>
        <taxon>Bifidobacteriaceae</taxon>
        <taxon>Alloscardovia</taxon>
    </lineage>
</organism>
<accession>A0ABW2Y4P7</accession>
<evidence type="ECO:0000313" key="2">
    <source>
        <dbReference type="EMBL" id="MFD0705218.1"/>
    </source>
</evidence>